<accession>A0A833CPD8</accession>
<dbReference type="AlphaFoldDB" id="A0A833CPD8"/>
<protein>
    <submittedName>
        <fullName evidence="1">Uncharacterized protein</fullName>
    </submittedName>
</protein>
<reference evidence="1 2" key="1">
    <citation type="submission" date="2019-09" db="EMBL/GenBank/DDBJ databases">
        <title>Taxonomic organization of the family Brucellaceae based on a phylogenomic approach.</title>
        <authorList>
            <person name="Leclercq S."/>
            <person name="Cloeckaert A."/>
            <person name="Zygmunt M.S."/>
        </authorList>
    </citation>
    <scope>NUCLEOTIDE SEQUENCE [LARGE SCALE GENOMIC DNA]</scope>
    <source>
        <strain evidence="1 2">LMG 18957</strain>
    </source>
</reference>
<dbReference type="EMBL" id="WBWA01000002">
    <property type="protein sequence ID" value="KAB2666777.1"/>
    <property type="molecule type" value="Genomic_DNA"/>
</dbReference>
<proteinExistence type="predicted"/>
<keyword evidence="2" id="KW-1185">Reference proteome</keyword>
<evidence type="ECO:0000313" key="2">
    <source>
        <dbReference type="Proteomes" id="UP000430843"/>
    </source>
</evidence>
<name>A0A833CPD8_9HYPH</name>
<evidence type="ECO:0000313" key="1">
    <source>
        <dbReference type="EMBL" id="KAB2666777.1"/>
    </source>
</evidence>
<gene>
    <name evidence="1" type="ORF">F9K91_02230</name>
</gene>
<dbReference type="RefSeq" id="WP_151677087.1">
    <property type="nucleotide sequence ID" value="NZ_WBWA01000002.1"/>
</dbReference>
<sequence>MPFHLNSVPGPKHEGKYSDRNIDCQEAVAGAVVDIIEQAEKAGWTAVEAARAINDVSRGLFVGIQGKDPNE</sequence>
<comment type="caution">
    <text evidence="1">The sequence shown here is derived from an EMBL/GenBank/DDBJ whole genome shotgun (WGS) entry which is preliminary data.</text>
</comment>
<dbReference type="Proteomes" id="UP000430843">
    <property type="component" value="Unassembled WGS sequence"/>
</dbReference>
<organism evidence="1 2">
    <name type="scientific">Brucella tritici</name>
    <dbReference type="NCBI Taxonomy" id="94626"/>
    <lineage>
        <taxon>Bacteria</taxon>
        <taxon>Pseudomonadati</taxon>
        <taxon>Pseudomonadota</taxon>
        <taxon>Alphaproteobacteria</taxon>
        <taxon>Hyphomicrobiales</taxon>
        <taxon>Brucellaceae</taxon>
        <taxon>Brucella/Ochrobactrum group</taxon>
        <taxon>Brucella</taxon>
    </lineage>
</organism>